<keyword evidence="2" id="KW-0812">Transmembrane</keyword>
<name>A0ABP4EUP2_9ACTN</name>
<reference evidence="4" key="1">
    <citation type="journal article" date="2019" name="Int. J. Syst. Evol. Microbiol.">
        <title>The Global Catalogue of Microorganisms (GCM) 10K type strain sequencing project: providing services to taxonomists for standard genome sequencing and annotation.</title>
        <authorList>
            <consortium name="The Broad Institute Genomics Platform"/>
            <consortium name="The Broad Institute Genome Sequencing Center for Infectious Disease"/>
            <person name="Wu L."/>
            <person name="Ma J."/>
        </authorList>
    </citation>
    <scope>NUCLEOTIDE SEQUENCE [LARGE SCALE GENOMIC DNA]</scope>
    <source>
        <strain evidence="4">JCM 11813</strain>
    </source>
</reference>
<feature type="region of interest" description="Disordered" evidence="1">
    <location>
        <begin position="68"/>
        <end position="100"/>
    </location>
</feature>
<accession>A0ABP4EUP2</accession>
<keyword evidence="4" id="KW-1185">Reference proteome</keyword>
<dbReference type="RefSeq" id="WP_343906692.1">
    <property type="nucleotide sequence ID" value="NZ_BAAAJE010000006.1"/>
</dbReference>
<feature type="transmembrane region" description="Helical" evidence="2">
    <location>
        <begin position="34"/>
        <end position="56"/>
    </location>
</feature>
<evidence type="ECO:0000313" key="3">
    <source>
        <dbReference type="EMBL" id="GAA1134435.1"/>
    </source>
</evidence>
<keyword evidence="2" id="KW-0472">Membrane</keyword>
<proteinExistence type="predicted"/>
<dbReference type="Proteomes" id="UP001499979">
    <property type="component" value="Unassembled WGS sequence"/>
</dbReference>
<comment type="caution">
    <text evidence="3">The sequence shown here is derived from an EMBL/GenBank/DDBJ whole genome shotgun (WGS) entry which is preliminary data.</text>
</comment>
<keyword evidence="2" id="KW-1133">Transmembrane helix</keyword>
<evidence type="ECO:0000313" key="4">
    <source>
        <dbReference type="Proteomes" id="UP001499979"/>
    </source>
</evidence>
<protein>
    <recommendedName>
        <fullName evidence="5">LapA family protein</fullName>
    </recommendedName>
</protein>
<sequence>MVVLGLLLMAVGAVAVVGALFTAEGSTQLFGLDISALAMFFVGLGAGLAIVWGFGFSKWGTKRTLRQRRESKQLSELHEKLEKREAEERADENDRQERSY</sequence>
<gene>
    <name evidence="3" type="ORF">GCM10009606_13230</name>
</gene>
<dbReference type="EMBL" id="BAAAJE010000006">
    <property type="protein sequence ID" value="GAA1134435.1"/>
    <property type="molecule type" value="Genomic_DNA"/>
</dbReference>
<evidence type="ECO:0000256" key="1">
    <source>
        <dbReference type="SAM" id="MobiDB-lite"/>
    </source>
</evidence>
<evidence type="ECO:0000256" key="2">
    <source>
        <dbReference type="SAM" id="Phobius"/>
    </source>
</evidence>
<organism evidence="3 4">
    <name type="scientific">Nocardioides aquiterrae</name>
    <dbReference type="NCBI Taxonomy" id="203799"/>
    <lineage>
        <taxon>Bacteria</taxon>
        <taxon>Bacillati</taxon>
        <taxon>Actinomycetota</taxon>
        <taxon>Actinomycetes</taxon>
        <taxon>Propionibacteriales</taxon>
        <taxon>Nocardioidaceae</taxon>
        <taxon>Nocardioides</taxon>
    </lineage>
</organism>
<evidence type="ECO:0008006" key="5">
    <source>
        <dbReference type="Google" id="ProtNLM"/>
    </source>
</evidence>